<keyword evidence="3" id="KW-0158">Chromosome</keyword>
<dbReference type="InterPro" id="IPR000313">
    <property type="entry name" value="PWWP_dom"/>
</dbReference>
<comment type="similarity">
    <text evidence="2">Belongs to the HIBADH-related family. NP60 subfamily.</text>
</comment>
<dbReference type="InterPro" id="IPR051265">
    <property type="entry name" value="HIBADH-related_NP60_sf"/>
</dbReference>
<dbReference type="Gene3D" id="3.40.50.720">
    <property type="entry name" value="NAD(P)-binding Rossmann-like Domain"/>
    <property type="match status" value="1"/>
</dbReference>
<dbReference type="Proteomes" id="UP001153636">
    <property type="component" value="Chromosome 1"/>
</dbReference>
<evidence type="ECO:0000256" key="5">
    <source>
        <dbReference type="ARBA" id="ARBA00034140"/>
    </source>
</evidence>
<dbReference type="EMBL" id="OV651813">
    <property type="protein sequence ID" value="CAH1099329.1"/>
    <property type="molecule type" value="Genomic_DNA"/>
</dbReference>
<evidence type="ECO:0000256" key="2">
    <source>
        <dbReference type="ARBA" id="ARBA00007598"/>
    </source>
</evidence>
<reference evidence="7" key="1">
    <citation type="submission" date="2022-01" db="EMBL/GenBank/DDBJ databases">
        <authorList>
            <person name="King R."/>
        </authorList>
    </citation>
    <scope>NUCLEOTIDE SEQUENCE</scope>
</reference>
<dbReference type="SUPFAM" id="SSF51735">
    <property type="entry name" value="NAD(P)-binding Rossmann-fold domains"/>
    <property type="match status" value="1"/>
</dbReference>
<dbReference type="PROSITE" id="PS50812">
    <property type="entry name" value="PWWP"/>
    <property type="match status" value="1"/>
</dbReference>
<dbReference type="SMART" id="SM00293">
    <property type="entry name" value="PWWP"/>
    <property type="match status" value="1"/>
</dbReference>
<gene>
    <name evidence="7" type="ORF">PSYICH_LOCUS838</name>
</gene>
<sequence length="455" mass="51612">MENNITENRVMLGKITGFPRWPCVIINENDVSMGDAPDNSKNWYIVQFFNDGKYAWLAEEDLSSYEENVELLAKRNQKEKKLLSAIREADQQLLLKREDPDYCITVNRKRKIPKMLSIKQEAELDETNSKKDEQIPKRKKVNIINIINYEEKNTKRDKEKIGIVVGKGVIVDEFVRHLLIAGFHLNVYNTSFEKWNKLVRKFQHVGNITALLSARAVLEGSTNVFLFFKFETEVDDIINKDFEGDQKTNKIRTKGIINATPVTPAFSNKVEQVIERSEGKYLEMLVLGTKKQAIDATLTLFTSGKRSFFDECLPLFNAFCENGYHIGNAGSAAKIHLLLQMVRGINLAALGNCFSLLPYLGISKEIFMTLLKESNLASTYIIDKAVAIKDKSFTSVEESVSDMDEQLKLCVKMGNSAGHSMSLTNTVLHMFQLCTMKSYGDHDASAVSLLSPYHY</sequence>
<evidence type="ECO:0000313" key="7">
    <source>
        <dbReference type="EMBL" id="CAH1099329.1"/>
    </source>
</evidence>
<evidence type="ECO:0000256" key="3">
    <source>
        <dbReference type="ARBA" id="ARBA00022454"/>
    </source>
</evidence>
<dbReference type="InterPro" id="IPR013328">
    <property type="entry name" value="6PGD_dom2"/>
</dbReference>
<dbReference type="InterPro" id="IPR029154">
    <property type="entry name" value="HIBADH-like_NADP-bd"/>
</dbReference>
<dbReference type="SUPFAM" id="SSF63748">
    <property type="entry name" value="Tudor/PWWP/MBT"/>
    <property type="match status" value="1"/>
</dbReference>
<dbReference type="PANTHER" id="PTHR43580:SF2">
    <property type="entry name" value="CYTOKINE-LIKE NUCLEAR FACTOR N-PAC"/>
    <property type="match status" value="1"/>
</dbReference>
<feature type="domain" description="PWWP" evidence="6">
    <location>
        <begin position="7"/>
        <end position="68"/>
    </location>
</feature>
<dbReference type="GO" id="GO:0050661">
    <property type="term" value="F:NADP binding"/>
    <property type="evidence" value="ECO:0007669"/>
    <property type="project" value="InterPro"/>
</dbReference>
<dbReference type="SUPFAM" id="SSF48179">
    <property type="entry name" value="6-phosphogluconate dehydrogenase C-terminal domain-like"/>
    <property type="match status" value="1"/>
</dbReference>
<comment type="subcellular location">
    <subcellularLocation>
        <location evidence="1">Chromosome</location>
    </subcellularLocation>
</comment>
<organism evidence="7 8">
    <name type="scientific">Psylliodes chrysocephalus</name>
    <dbReference type="NCBI Taxonomy" id="3402493"/>
    <lineage>
        <taxon>Eukaryota</taxon>
        <taxon>Metazoa</taxon>
        <taxon>Ecdysozoa</taxon>
        <taxon>Arthropoda</taxon>
        <taxon>Hexapoda</taxon>
        <taxon>Insecta</taxon>
        <taxon>Pterygota</taxon>
        <taxon>Neoptera</taxon>
        <taxon>Endopterygota</taxon>
        <taxon>Coleoptera</taxon>
        <taxon>Polyphaga</taxon>
        <taxon>Cucujiformia</taxon>
        <taxon>Chrysomeloidea</taxon>
        <taxon>Chrysomelidae</taxon>
        <taxon>Galerucinae</taxon>
        <taxon>Alticini</taxon>
        <taxon>Psylliodes</taxon>
    </lineage>
</organism>
<dbReference type="Pfam" id="PF00855">
    <property type="entry name" value="PWWP"/>
    <property type="match status" value="1"/>
</dbReference>
<dbReference type="PANTHER" id="PTHR43580">
    <property type="entry name" value="OXIDOREDUCTASE GLYR1-RELATED"/>
    <property type="match status" value="1"/>
</dbReference>
<dbReference type="OrthoDB" id="21615at2759"/>
<dbReference type="CDD" id="cd05162">
    <property type="entry name" value="PWWP"/>
    <property type="match status" value="1"/>
</dbReference>
<evidence type="ECO:0000313" key="8">
    <source>
        <dbReference type="Proteomes" id="UP001153636"/>
    </source>
</evidence>
<protein>
    <recommendedName>
        <fullName evidence="5">Cytokine-like nuclear factor N-PAC</fullName>
    </recommendedName>
    <alternativeName>
        <fullName evidence="4">Glyoxylate reductase 1 homolog</fullName>
    </alternativeName>
</protein>
<evidence type="ECO:0000256" key="1">
    <source>
        <dbReference type="ARBA" id="ARBA00004286"/>
    </source>
</evidence>
<accession>A0A9P0CC94</accession>
<dbReference type="AlphaFoldDB" id="A0A9P0CC94"/>
<evidence type="ECO:0000259" key="6">
    <source>
        <dbReference type="PROSITE" id="PS50812"/>
    </source>
</evidence>
<dbReference type="Pfam" id="PF14833">
    <property type="entry name" value="NAD_binding_11"/>
    <property type="match status" value="1"/>
</dbReference>
<evidence type="ECO:0000256" key="4">
    <source>
        <dbReference type="ARBA" id="ARBA00030287"/>
    </source>
</evidence>
<name>A0A9P0CC94_9CUCU</name>
<dbReference type="Pfam" id="PF03446">
    <property type="entry name" value="NAD_binding_2"/>
    <property type="match status" value="1"/>
</dbReference>
<dbReference type="Gene3D" id="1.10.1040.10">
    <property type="entry name" value="N-(1-d-carboxylethyl)-l-norvaline Dehydrogenase, domain 2"/>
    <property type="match status" value="1"/>
</dbReference>
<proteinExistence type="inferred from homology"/>
<dbReference type="GO" id="GO:0051287">
    <property type="term" value="F:NAD binding"/>
    <property type="evidence" value="ECO:0007669"/>
    <property type="project" value="InterPro"/>
</dbReference>
<dbReference type="InterPro" id="IPR036291">
    <property type="entry name" value="NAD(P)-bd_dom_sf"/>
</dbReference>
<keyword evidence="8" id="KW-1185">Reference proteome</keyword>
<dbReference type="Gene3D" id="2.30.30.140">
    <property type="match status" value="1"/>
</dbReference>
<dbReference type="GO" id="GO:0005694">
    <property type="term" value="C:chromosome"/>
    <property type="evidence" value="ECO:0007669"/>
    <property type="project" value="UniProtKB-SubCell"/>
</dbReference>
<dbReference type="InterPro" id="IPR006115">
    <property type="entry name" value="6PGDH_NADP-bd"/>
</dbReference>
<dbReference type="InterPro" id="IPR008927">
    <property type="entry name" value="6-PGluconate_DH-like_C_sf"/>
</dbReference>